<organism evidence="2">
    <name type="scientific">Siphoviridae sp. ct0eR1</name>
    <dbReference type="NCBI Taxonomy" id="2825297"/>
    <lineage>
        <taxon>Viruses</taxon>
        <taxon>Duplodnaviria</taxon>
        <taxon>Heunggongvirae</taxon>
        <taxon>Uroviricota</taxon>
        <taxon>Caudoviricetes</taxon>
    </lineage>
</organism>
<evidence type="ECO:0000313" key="2">
    <source>
        <dbReference type="EMBL" id="DAF93811.1"/>
    </source>
</evidence>
<feature type="region of interest" description="Disordered" evidence="1">
    <location>
        <begin position="1"/>
        <end position="22"/>
    </location>
</feature>
<name>A0A8S5UHA6_9CAUD</name>
<dbReference type="EMBL" id="BK016087">
    <property type="protein sequence ID" value="DAF93811.1"/>
    <property type="molecule type" value="Genomic_DNA"/>
</dbReference>
<feature type="compositionally biased region" description="Polar residues" evidence="1">
    <location>
        <begin position="1"/>
        <end position="13"/>
    </location>
</feature>
<protein>
    <submittedName>
        <fullName evidence="2">Uncharacterized protein</fullName>
    </submittedName>
</protein>
<sequence>MLATPHTTITHRPSTAGAPRRQKPHLLVEDGAFVVLRVVKSVRPREAIQQSARIGDHLPVVDRDEGDLEDGVGEIGVHGETSEARPNVLVGHRVLVGVVPSVGRLQRLHRADAAIVTRRVEGPGGAGAGSVDPVDGAELDGLECGVVSTVDGAHFLFPSWLVGLFCWYKNAPWALANTRPKGGGVLCHIVRVGWAAQSARSASTRSISRRSAASIRVAASSPSKPLTSFVVSVMMMRASRMASWTGRSAVKRRTSARAYW</sequence>
<proteinExistence type="predicted"/>
<accession>A0A8S5UHA6</accession>
<evidence type="ECO:0000256" key="1">
    <source>
        <dbReference type="SAM" id="MobiDB-lite"/>
    </source>
</evidence>
<reference evidence="2" key="1">
    <citation type="journal article" date="2021" name="Proc. Natl. Acad. Sci. U.S.A.">
        <title>A Catalog of Tens of Thousands of Viruses from Human Metagenomes Reveals Hidden Associations with Chronic Diseases.</title>
        <authorList>
            <person name="Tisza M.J."/>
            <person name="Buck C.B."/>
        </authorList>
    </citation>
    <scope>NUCLEOTIDE SEQUENCE</scope>
    <source>
        <strain evidence="2">Ct0eR1</strain>
    </source>
</reference>